<evidence type="ECO:0000313" key="3">
    <source>
        <dbReference type="Proteomes" id="UP000008743"/>
    </source>
</evidence>
<dbReference type="SUPFAM" id="SSF103473">
    <property type="entry name" value="MFS general substrate transporter"/>
    <property type="match status" value="1"/>
</dbReference>
<dbReference type="InterPro" id="IPR011701">
    <property type="entry name" value="MFS"/>
</dbReference>
<dbReference type="eggNOG" id="ENOG502QSJF">
    <property type="taxonomic scope" value="Eukaryota"/>
</dbReference>
<feature type="transmembrane region" description="Helical" evidence="1">
    <location>
        <begin position="445"/>
        <end position="467"/>
    </location>
</feature>
<feature type="transmembrane region" description="Helical" evidence="1">
    <location>
        <begin position="72"/>
        <end position="94"/>
    </location>
</feature>
<feature type="transmembrane region" description="Helical" evidence="1">
    <location>
        <begin position="356"/>
        <end position="382"/>
    </location>
</feature>
<dbReference type="InterPro" id="IPR047769">
    <property type="entry name" value="MFS_ArsJ"/>
</dbReference>
<dbReference type="Proteomes" id="UP000008743">
    <property type="component" value="Unassembled WGS sequence"/>
</dbReference>
<protein>
    <submittedName>
        <fullName evidence="2">Major facilitator transporter</fullName>
    </submittedName>
</protein>
<dbReference type="PANTHER" id="PTHR23547">
    <property type="entry name" value="MAJOR FACILITATOR SUPERFAMILY DOMAIN, GENERAL SUBSTRATE TRANSPORTER"/>
    <property type="match status" value="1"/>
</dbReference>
<keyword evidence="1" id="KW-1133">Transmembrane helix</keyword>
<reference evidence="3" key="1">
    <citation type="submission" date="2011-02" db="EMBL/GenBank/DDBJ databases">
        <title>The Genome Sequence of Capsaspora owczarzaki ATCC 30864.</title>
        <authorList>
            <person name="Russ C."/>
            <person name="Cuomo C."/>
            <person name="Burger G."/>
            <person name="Gray M.W."/>
            <person name="Holland P.W.H."/>
            <person name="King N."/>
            <person name="Lang F.B.F."/>
            <person name="Roger A.J."/>
            <person name="Ruiz-Trillo I."/>
            <person name="Young S.K."/>
            <person name="Zeng Q."/>
            <person name="Gargeya S."/>
            <person name="Alvarado L."/>
            <person name="Berlin A."/>
            <person name="Chapman S.B."/>
            <person name="Chen Z."/>
            <person name="Freedman E."/>
            <person name="Gellesch M."/>
            <person name="Goldberg J."/>
            <person name="Griggs A."/>
            <person name="Gujja S."/>
            <person name="Heilman E."/>
            <person name="Heiman D."/>
            <person name="Howarth C."/>
            <person name="Mehta T."/>
            <person name="Neiman D."/>
            <person name="Pearson M."/>
            <person name="Roberts A."/>
            <person name="Saif S."/>
            <person name="Shea T."/>
            <person name="Shenoy N."/>
            <person name="Sisk P."/>
            <person name="Stolte C."/>
            <person name="Sykes S."/>
            <person name="White J."/>
            <person name="Yandava C."/>
            <person name="Haas B."/>
            <person name="Nusbaum C."/>
            <person name="Birren B."/>
        </authorList>
    </citation>
    <scope>NUCLEOTIDE SEQUENCE</scope>
    <source>
        <strain evidence="3">ATCC 30864</strain>
    </source>
</reference>
<feature type="transmembrane region" description="Helical" evidence="1">
    <location>
        <begin position="322"/>
        <end position="344"/>
    </location>
</feature>
<dbReference type="Gene3D" id="1.20.1250.20">
    <property type="entry name" value="MFS general substrate transporter like domains"/>
    <property type="match status" value="1"/>
</dbReference>
<feature type="transmembrane region" description="Helical" evidence="1">
    <location>
        <begin position="279"/>
        <end position="301"/>
    </location>
</feature>
<feature type="transmembrane region" description="Helical" evidence="1">
    <location>
        <begin position="101"/>
        <end position="120"/>
    </location>
</feature>
<feature type="transmembrane region" description="Helical" evidence="1">
    <location>
        <begin position="394"/>
        <end position="417"/>
    </location>
</feature>
<name>A0A0D2X352_CAPO3</name>
<feature type="transmembrane region" description="Helical" evidence="1">
    <location>
        <begin position="37"/>
        <end position="60"/>
    </location>
</feature>
<keyword evidence="3" id="KW-1185">Reference proteome</keyword>
<accession>A0A0D2X352</accession>
<dbReference type="InterPro" id="IPR036259">
    <property type="entry name" value="MFS_trans_sf"/>
</dbReference>
<sequence>MMSATPSMSAMPSTDNMPSFDQALDSPVSPSPSLRPFYVISLSYLLFTLTDGALRMIVLMQANDIGFSAFEIALMFVLYELCGVVTNLLGGVLASRLGLRTTLLCGLVLQCVACGLLMPFSTPADWQHLGSRSAQIAYIMFTQSFAGMAKDLVKLSGKSVTKLASPQGDNSRLFYLVSRLTGFKNEVKGLGFFVGTALQRLGGFIVALSVLGVVVLLAIVPSTAFLSPTVGRSRGPRINWHRVFHKGADFNLLCAARLFLFGSRDIWFEVALPIYMKNILGWDTLLVGCFLAGWTVVYGLVQSYSKELALQPLKQFPPEPRHAWPWASVLSALATLVAAGMTGVRYSGSSDAATGVIITGLALYAILFAVNSSTHSYLVVLLSDHDKVAMDVGFYYMANAAGRLLGTLLGGVLYSFYDVGDSQLVLSASGNYTLGPEFDWTARTASFSACLWGAAVLGIISTVFGVVMKRVVKPAGSE</sequence>
<dbReference type="AlphaFoldDB" id="A0A0D2X352"/>
<organism evidence="2 3">
    <name type="scientific">Capsaspora owczarzaki (strain ATCC 30864)</name>
    <dbReference type="NCBI Taxonomy" id="595528"/>
    <lineage>
        <taxon>Eukaryota</taxon>
        <taxon>Filasterea</taxon>
        <taxon>Capsaspora</taxon>
    </lineage>
</organism>
<gene>
    <name evidence="2" type="ORF">CAOG_004458</name>
</gene>
<dbReference type="InParanoid" id="A0A0D2X352"/>
<dbReference type="GO" id="GO:0022857">
    <property type="term" value="F:transmembrane transporter activity"/>
    <property type="evidence" value="ECO:0007669"/>
    <property type="project" value="InterPro"/>
</dbReference>
<keyword evidence="1" id="KW-0812">Transmembrane</keyword>
<feature type="transmembrane region" description="Helical" evidence="1">
    <location>
        <begin position="201"/>
        <end position="227"/>
    </location>
</feature>
<dbReference type="Pfam" id="PF07690">
    <property type="entry name" value="MFS_1"/>
    <property type="match status" value="1"/>
</dbReference>
<dbReference type="RefSeq" id="XP_004348286.2">
    <property type="nucleotide sequence ID" value="XM_004348236.2"/>
</dbReference>
<dbReference type="EMBL" id="KE346365">
    <property type="protein sequence ID" value="KJE93704.1"/>
    <property type="molecule type" value="Genomic_DNA"/>
</dbReference>
<keyword evidence="1" id="KW-0472">Membrane</keyword>
<dbReference type="OrthoDB" id="196955at2759"/>
<dbReference type="PANTHER" id="PTHR23547:SF1">
    <property type="entry name" value="MAJOR FACILITATOR SUPERFAMILY MFS_1"/>
    <property type="match status" value="1"/>
</dbReference>
<evidence type="ECO:0000256" key="1">
    <source>
        <dbReference type="SAM" id="Phobius"/>
    </source>
</evidence>
<evidence type="ECO:0000313" key="2">
    <source>
        <dbReference type="EMBL" id="KJE93704.1"/>
    </source>
</evidence>
<proteinExistence type="predicted"/>